<dbReference type="Gene3D" id="3.40.630.30">
    <property type="match status" value="1"/>
</dbReference>
<dbReference type="RefSeq" id="WP_301625854.1">
    <property type="nucleotide sequence ID" value="NZ_BORS01000004.1"/>
</dbReference>
<protein>
    <recommendedName>
        <fullName evidence="1">N-acetyltransferase domain-containing protein</fullName>
    </recommendedName>
</protein>
<dbReference type="Pfam" id="PF00583">
    <property type="entry name" value="Acetyltransf_1"/>
    <property type="match status" value="1"/>
</dbReference>
<dbReference type="EMBL" id="BORS01000004">
    <property type="protein sequence ID" value="GIO41569.1"/>
    <property type="molecule type" value="Genomic_DNA"/>
</dbReference>
<dbReference type="SUPFAM" id="SSF55729">
    <property type="entry name" value="Acyl-CoA N-acyltransferases (Nat)"/>
    <property type="match status" value="1"/>
</dbReference>
<gene>
    <name evidence="2" type="primary">yyaR</name>
    <name evidence="2" type="ORF">J41TS4_13270</name>
</gene>
<reference evidence="2" key="1">
    <citation type="submission" date="2021-03" db="EMBL/GenBank/DDBJ databases">
        <title>Antimicrobial resistance genes in bacteria isolated from Japanese honey, and their potential for conferring macrolide and lincosamide resistance in the American foulbrood pathogen Paenibacillus larvae.</title>
        <authorList>
            <person name="Okamoto M."/>
            <person name="Kumagai M."/>
            <person name="Kanamori H."/>
            <person name="Takamatsu D."/>
        </authorList>
    </citation>
    <scope>NUCLEOTIDE SEQUENCE</scope>
    <source>
        <strain evidence="2">J41TS4</strain>
    </source>
</reference>
<dbReference type="InterPro" id="IPR016181">
    <property type="entry name" value="Acyl_CoA_acyltransferase"/>
</dbReference>
<dbReference type="GO" id="GO:0016747">
    <property type="term" value="F:acyltransferase activity, transferring groups other than amino-acyl groups"/>
    <property type="evidence" value="ECO:0007669"/>
    <property type="project" value="InterPro"/>
</dbReference>
<feature type="domain" description="N-acetyltransferase" evidence="1">
    <location>
        <begin position="25"/>
        <end position="174"/>
    </location>
</feature>
<dbReference type="InterPro" id="IPR008125">
    <property type="entry name" value="Streptothricin_AcTrfase"/>
</dbReference>
<dbReference type="CDD" id="cd04301">
    <property type="entry name" value="NAT_SF"/>
    <property type="match status" value="1"/>
</dbReference>
<dbReference type="PROSITE" id="PS51186">
    <property type="entry name" value="GNAT"/>
    <property type="match status" value="1"/>
</dbReference>
<dbReference type="Proteomes" id="UP000678895">
    <property type="component" value="Unassembled WGS sequence"/>
</dbReference>
<name>A0A919XYZ7_9BACL</name>
<sequence>MLVKISHVNMNDFNKSNESLTVFGRIIPKYENDKWSYTEEIYSESYEKRYVDEDIDKSYVDDASKAVFFYYDDKDCVGRIRLRSNWNGYALMEDISVAKKWRGRGIGKELLKEGVEWARNNDFAGLMLETQDVNVSACRFYAKNNFVLGAVDTMLYTNFQTANEKAIFWYLKFEEE</sequence>
<dbReference type="AlphaFoldDB" id="A0A919XYZ7"/>
<organism evidence="2 3">
    <name type="scientific">Paenibacillus apis</name>
    <dbReference type="NCBI Taxonomy" id="1792174"/>
    <lineage>
        <taxon>Bacteria</taxon>
        <taxon>Bacillati</taxon>
        <taxon>Bacillota</taxon>
        <taxon>Bacilli</taxon>
        <taxon>Bacillales</taxon>
        <taxon>Paenibacillaceae</taxon>
        <taxon>Paenibacillus</taxon>
    </lineage>
</organism>
<dbReference type="PANTHER" id="PTHR43617">
    <property type="entry name" value="L-AMINO ACID N-ACETYLTRANSFERASE"/>
    <property type="match status" value="1"/>
</dbReference>
<evidence type="ECO:0000313" key="2">
    <source>
        <dbReference type="EMBL" id="GIO41569.1"/>
    </source>
</evidence>
<evidence type="ECO:0000313" key="3">
    <source>
        <dbReference type="Proteomes" id="UP000678895"/>
    </source>
</evidence>
<dbReference type="InterPro" id="IPR000182">
    <property type="entry name" value="GNAT_dom"/>
</dbReference>
<comment type="caution">
    <text evidence="2">The sequence shown here is derived from an EMBL/GenBank/DDBJ whole genome shotgun (WGS) entry which is preliminary data.</text>
</comment>
<keyword evidence="3" id="KW-1185">Reference proteome</keyword>
<accession>A0A919XYZ7</accession>
<dbReference type="PRINTS" id="PR01754">
    <property type="entry name" value="SACTRNSFRASE"/>
</dbReference>
<proteinExistence type="predicted"/>
<evidence type="ECO:0000259" key="1">
    <source>
        <dbReference type="PROSITE" id="PS51186"/>
    </source>
</evidence>
<dbReference type="InterPro" id="IPR050276">
    <property type="entry name" value="MshD_Acetyltransferase"/>
</dbReference>
<dbReference type="PANTHER" id="PTHR43617:SF38">
    <property type="entry name" value="N-ACETYLTRANSFERASE DOMAIN-CONTAINING PROTEIN"/>
    <property type="match status" value="1"/>
</dbReference>